<comment type="similarity">
    <text evidence="1">Belongs to the cullin family.</text>
</comment>
<dbReference type="SUPFAM" id="SSF74788">
    <property type="entry name" value="Cullin repeat-like"/>
    <property type="match status" value="1"/>
</dbReference>
<evidence type="ECO:0000313" key="5">
    <source>
        <dbReference type="Proteomes" id="UP001360560"/>
    </source>
</evidence>
<proteinExistence type="inferred from homology"/>
<feature type="region of interest" description="Disordered" evidence="2">
    <location>
        <begin position="13"/>
        <end position="44"/>
    </location>
</feature>
<evidence type="ECO:0000259" key="3">
    <source>
        <dbReference type="PROSITE" id="PS50069"/>
    </source>
</evidence>
<reference evidence="4 5" key="1">
    <citation type="journal article" date="2023" name="Elife">
        <title>Identification of key yeast species and microbe-microbe interactions impacting larval growth of Drosophila in the wild.</title>
        <authorList>
            <person name="Mure A."/>
            <person name="Sugiura Y."/>
            <person name="Maeda R."/>
            <person name="Honda K."/>
            <person name="Sakurai N."/>
            <person name="Takahashi Y."/>
            <person name="Watada M."/>
            <person name="Katoh T."/>
            <person name="Gotoh A."/>
            <person name="Gotoh Y."/>
            <person name="Taniguchi I."/>
            <person name="Nakamura K."/>
            <person name="Hayashi T."/>
            <person name="Katayama T."/>
            <person name="Uemura T."/>
            <person name="Hattori Y."/>
        </authorList>
    </citation>
    <scope>NUCLEOTIDE SEQUENCE [LARGE SCALE GENOMIC DNA]</scope>
    <source>
        <strain evidence="4 5">SC-9</strain>
    </source>
</reference>
<comment type="caution">
    <text evidence="4">The sequence shown here is derived from an EMBL/GenBank/DDBJ whole genome shotgun (WGS) entry which is preliminary data.</text>
</comment>
<organism evidence="4 5">
    <name type="scientific">Saccharomycopsis crataegensis</name>
    <dbReference type="NCBI Taxonomy" id="43959"/>
    <lineage>
        <taxon>Eukaryota</taxon>
        <taxon>Fungi</taxon>
        <taxon>Dikarya</taxon>
        <taxon>Ascomycota</taxon>
        <taxon>Saccharomycotina</taxon>
        <taxon>Saccharomycetes</taxon>
        <taxon>Saccharomycopsidaceae</taxon>
        <taxon>Saccharomycopsis</taxon>
    </lineage>
</organism>
<dbReference type="AlphaFoldDB" id="A0AAV5QWL5"/>
<evidence type="ECO:0000313" key="4">
    <source>
        <dbReference type="EMBL" id="GMM38911.1"/>
    </source>
</evidence>
<protein>
    <recommendedName>
        <fullName evidence="3">Cullin family profile domain-containing protein</fullName>
    </recommendedName>
</protein>
<evidence type="ECO:0000256" key="1">
    <source>
        <dbReference type="PROSITE-ProRule" id="PRU00330"/>
    </source>
</evidence>
<dbReference type="InterPro" id="IPR036317">
    <property type="entry name" value="Cullin_homology_sf"/>
</dbReference>
<dbReference type="Gene3D" id="3.30.230.130">
    <property type="entry name" value="Cullin, Chain C, Domain 2"/>
    <property type="match status" value="1"/>
</dbReference>
<dbReference type="SUPFAM" id="SSF75632">
    <property type="entry name" value="Cullin homology domain"/>
    <property type="match status" value="1"/>
</dbReference>
<dbReference type="InterPro" id="IPR016158">
    <property type="entry name" value="Cullin_homology"/>
</dbReference>
<dbReference type="GeneID" id="90076899"/>
<feature type="compositionally biased region" description="Polar residues" evidence="2">
    <location>
        <begin position="34"/>
        <end position="44"/>
    </location>
</feature>
<accession>A0AAV5QWL5</accession>
<dbReference type="Proteomes" id="UP001360560">
    <property type="component" value="Unassembled WGS sequence"/>
</dbReference>
<dbReference type="PROSITE" id="PS50069">
    <property type="entry name" value="CULLIN_2"/>
    <property type="match status" value="1"/>
</dbReference>
<dbReference type="RefSeq" id="XP_064855906.1">
    <property type="nucleotide sequence ID" value="XM_064999834.1"/>
</dbReference>
<evidence type="ECO:0000256" key="2">
    <source>
        <dbReference type="SAM" id="MobiDB-lite"/>
    </source>
</evidence>
<sequence length="1140" mass="131053">MGEPASKASWLKLSENNNNNNNNSVKTLPRPTMRSDQSSSSNSKAIPLDHLTHYIDSQISEILRGDQKFLHRVPVSKLYETVRVLCVNGHGSAIYQLVVAKFKEFFTNDPGINEYMKQIVEINTNDTSDDQINLGKIFSEFHQEKFDSCCNAIRQFLLLFNYVFSKINVINLTLAYLDRNILVNSYSKLTIVELSNSLFFQRLFTETDGVACGQVILKNLLNLLHFNRFYQLNKHLEINNFDALLPVKISVSASNDIDPEKLLVNSLIILKKIDLIISNLDYYRNISTEISCLTAKAINFNKLYIDELNRFTTYVTETLLVDTKEGKVFIHHFISIFEKLYQHENILIKLIYNNKDMKSELRVLMPSCHSGQKIYFQFLHQYYQYGLFSIHANFIVDDNAKVLSLVDKTLLFKLIVNNNTSLPSILNNLITNLNYEDLKKLYELHCQFDKIPVSLNSNFMMELNNDEDTDIEDSYGSDDEDKIMKVPRTPSDSGSTQQHKTIESFVEIWGSIIQTQLKTTFINFKKKSNKRDLFGNNNNNRTGSIIEVLYNLKLGYFNIVKESFKGNHKFLEEIDKAFIKISSINKYELINELVKYCDSLITSMYSTYINPNKPFISCFNEDIVTKILPNFTPIYWFFLKFLEERRFEVFIGCYKNYLSRRLLNMNNLLESESLNKKLVIEKIILILFTKDFGHQKDPDNDEIMVKFQDWNRNLKMISHFLYEKYTENDTEFGTIDMTQISKPRNLDLSKHIDGYSSIITDDATGVKYYDGMQLVIESNNEKFIEVDELLSKFRRVYSMITDLETSRKYSVDFSQQMNKFPTVKSGKEIEFDPVVLSKKSWPNFNNNNFGIELPQKAPHAEDDHNHYSMPELFDAFNELFFLQTNKIVSFHESMPANSDKVPYDKQSRIYSCSDHKSLNWNYSLHYLVLDFHLTETQTVTIQTVFVIGCILLMFNDATTISYESVLSRLKLKKNSAVGKANMINGETLAQNIKSKAPKYSSSNKFLIMESKSKPPPAIASFSSSSGIGGQDTIISDSMNSSTTVPINISSVITGEAFLSALPHDPDDLVKRSIYSLQRSGVIIKCNPETRNPDSTASISGKFDSHGSFMINENLQTDSEGEHTVLRIPLVSSKNLKKSST</sequence>
<gene>
    <name evidence="4" type="ORF">DASC09_062500</name>
</gene>
<feature type="domain" description="Cullin family profile" evidence="3">
    <location>
        <begin position="795"/>
        <end position="971"/>
    </location>
</feature>
<dbReference type="EMBL" id="BTFZ01000020">
    <property type="protein sequence ID" value="GMM38911.1"/>
    <property type="molecule type" value="Genomic_DNA"/>
</dbReference>
<keyword evidence="5" id="KW-1185">Reference proteome</keyword>
<dbReference type="Gene3D" id="1.20.1310.10">
    <property type="entry name" value="Cullin Repeats"/>
    <property type="match status" value="1"/>
</dbReference>
<feature type="region of interest" description="Disordered" evidence="2">
    <location>
        <begin position="474"/>
        <end position="497"/>
    </location>
</feature>
<name>A0AAV5QWL5_9ASCO</name>
<dbReference type="InterPro" id="IPR016159">
    <property type="entry name" value="Cullin_repeat-like_dom_sf"/>
</dbReference>